<keyword evidence="1" id="KW-0472">Membrane</keyword>
<evidence type="ECO:0000313" key="3">
    <source>
        <dbReference type="Proteomes" id="UP000189935"/>
    </source>
</evidence>
<proteinExistence type="predicted"/>
<name>A0A1M6X978_9BRAD</name>
<keyword evidence="1" id="KW-1133">Transmembrane helix</keyword>
<keyword evidence="1" id="KW-0812">Transmembrane</keyword>
<feature type="transmembrane region" description="Helical" evidence="1">
    <location>
        <begin position="106"/>
        <end position="125"/>
    </location>
</feature>
<evidence type="ECO:0000256" key="1">
    <source>
        <dbReference type="SAM" id="Phobius"/>
    </source>
</evidence>
<feature type="transmembrane region" description="Helical" evidence="1">
    <location>
        <begin position="137"/>
        <end position="161"/>
    </location>
</feature>
<reference evidence="2 3" key="1">
    <citation type="submission" date="2016-11" db="EMBL/GenBank/DDBJ databases">
        <authorList>
            <person name="Jaros S."/>
            <person name="Januszkiewicz K."/>
            <person name="Wedrychowicz H."/>
        </authorList>
    </citation>
    <scope>NUCLEOTIDE SEQUENCE [LARGE SCALE GENOMIC DNA]</scope>
    <source>
        <strain evidence="2 3">GAS499</strain>
    </source>
</reference>
<dbReference type="AlphaFoldDB" id="A0A1M6X978"/>
<dbReference type="Proteomes" id="UP000189935">
    <property type="component" value="Chromosome I"/>
</dbReference>
<dbReference type="EMBL" id="LT670844">
    <property type="protein sequence ID" value="SHL02478.1"/>
    <property type="molecule type" value="Genomic_DNA"/>
</dbReference>
<sequence length="187" mass="21039">MRAPSTEPAGVGRIEMKLRKVSQLFNTLDPSPFRESDLALQAEDYIVDRALELPSNIPIEIVIHLPSDELLQASEFDIASTIKDYFGLRRQAVSREMGELFKTGRLSLVVGLAILSVCLLLGWLFGQRMREDPLSQILTESFLILGWVAIWKPSEIFLYAWPPIAARRKLFLRLSEATVVLDGKPAT</sequence>
<organism evidence="2 3">
    <name type="scientific">Bradyrhizobium lablabi</name>
    <dbReference type="NCBI Taxonomy" id="722472"/>
    <lineage>
        <taxon>Bacteria</taxon>
        <taxon>Pseudomonadati</taxon>
        <taxon>Pseudomonadota</taxon>
        <taxon>Alphaproteobacteria</taxon>
        <taxon>Hyphomicrobiales</taxon>
        <taxon>Nitrobacteraceae</taxon>
        <taxon>Bradyrhizobium</taxon>
    </lineage>
</organism>
<protein>
    <submittedName>
        <fullName evidence="2">Uncharacterized protein</fullName>
    </submittedName>
</protein>
<evidence type="ECO:0000313" key="2">
    <source>
        <dbReference type="EMBL" id="SHL02478.1"/>
    </source>
</evidence>
<accession>A0A1M6X978</accession>
<gene>
    <name evidence="2" type="ORF">SAMN05444159_4801</name>
</gene>